<feature type="compositionally biased region" description="Polar residues" evidence="1">
    <location>
        <begin position="152"/>
        <end position="174"/>
    </location>
</feature>
<feature type="region of interest" description="Disordered" evidence="1">
    <location>
        <begin position="436"/>
        <end position="470"/>
    </location>
</feature>
<dbReference type="Proteomes" id="UP001153636">
    <property type="component" value="Chromosome 2"/>
</dbReference>
<dbReference type="EMBL" id="OV651814">
    <property type="protein sequence ID" value="CAH1106718.1"/>
    <property type="molecule type" value="Genomic_DNA"/>
</dbReference>
<feature type="compositionally biased region" description="Polar residues" evidence="1">
    <location>
        <begin position="8"/>
        <end position="28"/>
    </location>
</feature>
<feature type="region of interest" description="Disordered" evidence="1">
    <location>
        <begin position="1"/>
        <end position="196"/>
    </location>
</feature>
<sequence>MAEPERVATTTPTTSNQDDPNFINSLLSRRNKDRIDKLLLQSPTLDTKKPPQHSPRRDSGHNHPYRHVSTPNPRLSDSKSRSRNRKDSTENRSRKKSLEKISTDIDLDNKSEPEKPHHTNRTRHSSRARDPPQDQKSTENKSMENGEEFKKNTSVFHILSKNQTDNIANTSSPIDSPDSDENNGNFESAENSPLNNTLVNIGEFGSATDKDKYITGIAEQTIDNVIIQSAVDAEKILYELANESVEKQSDSKSSEKIENSMENIPKSSEKSAESSKNRTESTENTNIHAQASGNVFPSFVSGYNTLPLPASVTTRILNFRTDAQNTTSSEDETLKTKQTGNSSISDQVRMFTGQKPTGSTGAIAKTTPEQPPKRKRTLERPTIIEINNGEPEKMETNAAEGGFKTPKKFATNFVKVMREKVVRSIKLQNKYHVLTDTDSDDEASIPSKKPDAQKPTTSKPRETEAQRSNKCIFRQRKLIISVKG</sequence>
<gene>
    <name evidence="2" type="ORF">PSYICH_LOCUS7787</name>
</gene>
<evidence type="ECO:0000313" key="2">
    <source>
        <dbReference type="EMBL" id="CAH1106718.1"/>
    </source>
</evidence>
<evidence type="ECO:0000256" key="1">
    <source>
        <dbReference type="SAM" id="MobiDB-lite"/>
    </source>
</evidence>
<feature type="region of interest" description="Disordered" evidence="1">
    <location>
        <begin position="244"/>
        <end position="289"/>
    </location>
</feature>
<feature type="region of interest" description="Disordered" evidence="1">
    <location>
        <begin position="323"/>
        <end position="376"/>
    </location>
</feature>
<evidence type="ECO:0000313" key="3">
    <source>
        <dbReference type="Proteomes" id="UP001153636"/>
    </source>
</evidence>
<dbReference type="AlphaFoldDB" id="A0A9P0CUD9"/>
<proteinExistence type="predicted"/>
<protein>
    <submittedName>
        <fullName evidence="2">Uncharacterized protein</fullName>
    </submittedName>
</protein>
<accession>A0A9P0CUD9</accession>
<feature type="compositionally biased region" description="Polar residues" evidence="1">
    <location>
        <begin position="182"/>
        <end position="196"/>
    </location>
</feature>
<reference evidence="2" key="1">
    <citation type="submission" date="2022-01" db="EMBL/GenBank/DDBJ databases">
        <authorList>
            <person name="King R."/>
        </authorList>
    </citation>
    <scope>NUCLEOTIDE SEQUENCE</scope>
</reference>
<keyword evidence="3" id="KW-1185">Reference proteome</keyword>
<feature type="compositionally biased region" description="Basic and acidic residues" evidence="1">
    <location>
        <begin position="244"/>
        <end position="259"/>
    </location>
</feature>
<feature type="compositionally biased region" description="Basic and acidic residues" evidence="1">
    <location>
        <begin position="127"/>
        <end position="151"/>
    </location>
</feature>
<feature type="compositionally biased region" description="Polar residues" evidence="1">
    <location>
        <begin position="336"/>
        <end position="346"/>
    </location>
</feature>
<feature type="compositionally biased region" description="Basic and acidic residues" evidence="1">
    <location>
        <begin position="267"/>
        <end position="281"/>
    </location>
</feature>
<name>A0A9P0CUD9_9CUCU</name>
<feature type="compositionally biased region" description="Basic and acidic residues" evidence="1">
    <location>
        <begin position="76"/>
        <end position="117"/>
    </location>
</feature>
<organism evidence="2 3">
    <name type="scientific">Psylliodes chrysocephalus</name>
    <dbReference type="NCBI Taxonomy" id="3402493"/>
    <lineage>
        <taxon>Eukaryota</taxon>
        <taxon>Metazoa</taxon>
        <taxon>Ecdysozoa</taxon>
        <taxon>Arthropoda</taxon>
        <taxon>Hexapoda</taxon>
        <taxon>Insecta</taxon>
        <taxon>Pterygota</taxon>
        <taxon>Neoptera</taxon>
        <taxon>Endopterygota</taxon>
        <taxon>Coleoptera</taxon>
        <taxon>Polyphaga</taxon>
        <taxon>Cucujiformia</taxon>
        <taxon>Chrysomeloidea</taxon>
        <taxon>Chrysomelidae</taxon>
        <taxon>Galerucinae</taxon>
        <taxon>Alticini</taxon>
        <taxon>Psylliodes</taxon>
    </lineage>
</organism>